<protein>
    <submittedName>
        <fullName evidence="2">DUF3859 domain-containing protein</fullName>
    </submittedName>
</protein>
<dbReference type="InterPro" id="IPR024331">
    <property type="entry name" value="DUF3859"/>
</dbReference>
<proteinExistence type="predicted"/>
<organism evidence="2 3">
    <name type="scientific">Saccharobesus litoralis</name>
    <dbReference type="NCBI Taxonomy" id="2172099"/>
    <lineage>
        <taxon>Bacteria</taxon>
        <taxon>Pseudomonadati</taxon>
        <taxon>Pseudomonadota</taxon>
        <taxon>Gammaproteobacteria</taxon>
        <taxon>Alteromonadales</taxon>
        <taxon>Alteromonadaceae</taxon>
        <taxon>Saccharobesus</taxon>
    </lineage>
</organism>
<evidence type="ECO:0000259" key="1">
    <source>
        <dbReference type="Pfam" id="PF12975"/>
    </source>
</evidence>
<dbReference type="OrthoDB" id="9789349at2"/>
<dbReference type="KEGG" id="cate:C2869_19275"/>
<gene>
    <name evidence="2" type="ORF">C2869_19275</name>
</gene>
<dbReference type="EMBL" id="CP026604">
    <property type="protein sequence ID" value="AWB68415.1"/>
    <property type="molecule type" value="Genomic_DNA"/>
</dbReference>
<evidence type="ECO:0000313" key="3">
    <source>
        <dbReference type="Proteomes" id="UP000244441"/>
    </source>
</evidence>
<dbReference type="RefSeq" id="WP_108604474.1">
    <property type="nucleotide sequence ID" value="NZ_CP026604.1"/>
</dbReference>
<feature type="domain" description="DUF3859" evidence="1">
    <location>
        <begin position="5"/>
        <end position="126"/>
    </location>
</feature>
<dbReference type="Gene3D" id="2.60.40.2390">
    <property type="match status" value="1"/>
</dbReference>
<evidence type="ECO:0000313" key="2">
    <source>
        <dbReference type="EMBL" id="AWB68415.1"/>
    </source>
</evidence>
<accession>A0A2S0VW47</accession>
<dbReference type="Proteomes" id="UP000244441">
    <property type="component" value="Chromosome"/>
</dbReference>
<sequence length="143" mass="16655">MSKLKSVFTIVSHGIYTKWDERSKALPKIRNFTTQVPAEEDIEFGFILNAQKAKGKKLDFTIFHPNIPDEDGDIMPPFTGSVHVRNNNWDFYLGDTLWLPLENKQGDWRMVIEHNGQIIAEKTFNVALEQPNNEAMFWKRRGF</sequence>
<name>A0A2S0VW47_9ALTE</name>
<dbReference type="Pfam" id="PF12975">
    <property type="entry name" value="DUF3859"/>
    <property type="match status" value="1"/>
</dbReference>
<reference evidence="2 3" key="1">
    <citation type="submission" date="2018-01" db="EMBL/GenBank/DDBJ databases">
        <title>Genome sequence of a Cantenovulum-like bacteria.</title>
        <authorList>
            <person name="Tan W.R."/>
            <person name="Lau N.-S."/>
            <person name="Go F."/>
            <person name="Amirul A.-A.A."/>
        </authorList>
    </citation>
    <scope>NUCLEOTIDE SEQUENCE [LARGE SCALE GENOMIC DNA]</scope>
    <source>
        <strain evidence="2 3">CCB-QB4</strain>
    </source>
</reference>
<keyword evidence="3" id="KW-1185">Reference proteome</keyword>
<dbReference type="AlphaFoldDB" id="A0A2S0VW47"/>